<dbReference type="Gene3D" id="3.40.50.620">
    <property type="entry name" value="HUPs"/>
    <property type="match status" value="1"/>
</dbReference>
<name>A0A399ESC7_9DEIN</name>
<dbReference type="RefSeq" id="WP_119314477.1">
    <property type="nucleotide sequence ID" value="NZ_QXDL01000041.1"/>
</dbReference>
<sequence length="143" mass="15285">MYKRVLMPTDGSACSLAAIREGLEVAKTLGAEVTFLYVLENPTGLWMAPESGAYVQELVQDLKTAGQTALSEAEKLAKEAGVPSSGKLREGNATATIVDEAKNYDLLVMGTHGRTGLDKLLLGSVTEGVLHRTNRPVLVVRSR</sequence>
<protein>
    <submittedName>
        <fullName evidence="3">TRAP-T-associated universal stress protein TeaD</fullName>
    </submittedName>
</protein>
<evidence type="ECO:0000259" key="2">
    <source>
        <dbReference type="Pfam" id="PF00582"/>
    </source>
</evidence>
<proteinExistence type="inferred from homology"/>
<keyword evidence="4" id="KW-1185">Reference proteome</keyword>
<gene>
    <name evidence="3" type="primary">teaD_1</name>
    <name evidence="3" type="ORF">Mterra_01317</name>
</gene>
<dbReference type="PANTHER" id="PTHR46268">
    <property type="entry name" value="STRESS RESPONSE PROTEIN NHAX"/>
    <property type="match status" value="1"/>
</dbReference>
<dbReference type="CDD" id="cd00293">
    <property type="entry name" value="USP-like"/>
    <property type="match status" value="1"/>
</dbReference>
<reference evidence="3 4" key="1">
    <citation type="submission" date="2018-08" db="EMBL/GenBank/DDBJ databases">
        <title>Meiothermus terrae DSM 26712 genome sequencing project.</title>
        <authorList>
            <person name="Da Costa M.S."/>
            <person name="Albuquerque L."/>
            <person name="Raposo P."/>
            <person name="Froufe H.J.C."/>
            <person name="Barroso C.S."/>
            <person name="Egas C."/>
        </authorList>
    </citation>
    <scope>NUCLEOTIDE SEQUENCE [LARGE SCALE GENOMIC DNA]</scope>
    <source>
        <strain evidence="3 4">DSM 26712</strain>
    </source>
</reference>
<dbReference type="PANTHER" id="PTHR46268:SF6">
    <property type="entry name" value="UNIVERSAL STRESS PROTEIN UP12"/>
    <property type="match status" value="1"/>
</dbReference>
<feature type="domain" description="UspA" evidence="2">
    <location>
        <begin position="1"/>
        <end position="141"/>
    </location>
</feature>
<dbReference type="Proteomes" id="UP000265715">
    <property type="component" value="Unassembled WGS sequence"/>
</dbReference>
<evidence type="ECO:0000313" key="4">
    <source>
        <dbReference type="Proteomes" id="UP000265715"/>
    </source>
</evidence>
<dbReference type="OrthoDB" id="9777884at2"/>
<dbReference type="InterPro" id="IPR006015">
    <property type="entry name" value="Universal_stress_UspA"/>
</dbReference>
<organism evidence="3 4">
    <name type="scientific">Calidithermus terrae</name>
    <dbReference type="NCBI Taxonomy" id="1408545"/>
    <lineage>
        <taxon>Bacteria</taxon>
        <taxon>Thermotogati</taxon>
        <taxon>Deinococcota</taxon>
        <taxon>Deinococci</taxon>
        <taxon>Thermales</taxon>
        <taxon>Thermaceae</taxon>
        <taxon>Calidithermus</taxon>
    </lineage>
</organism>
<dbReference type="SUPFAM" id="SSF52402">
    <property type="entry name" value="Adenine nucleotide alpha hydrolases-like"/>
    <property type="match status" value="1"/>
</dbReference>
<dbReference type="InterPro" id="IPR006016">
    <property type="entry name" value="UspA"/>
</dbReference>
<comment type="similarity">
    <text evidence="1">Belongs to the universal stress protein A family.</text>
</comment>
<dbReference type="InterPro" id="IPR014729">
    <property type="entry name" value="Rossmann-like_a/b/a_fold"/>
</dbReference>
<dbReference type="Pfam" id="PF00582">
    <property type="entry name" value="Usp"/>
    <property type="match status" value="1"/>
</dbReference>
<dbReference type="EMBL" id="QXDL01000041">
    <property type="protein sequence ID" value="RIH86888.1"/>
    <property type="molecule type" value="Genomic_DNA"/>
</dbReference>
<comment type="caution">
    <text evidence="3">The sequence shown here is derived from an EMBL/GenBank/DDBJ whole genome shotgun (WGS) entry which is preliminary data.</text>
</comment>
<dbReference type="AlphaFoldDB" id="A0A399ESC7"/>
<evidence type="ECO:0000313" key="3">
    <source>
        <dbReference type="EMBL" id="RIH86888.1"/>
    </source>
</evidence>
<evidence type="ECO:0000256" key="1">
    <source>
        <dbReference type="ARBA" id="ARBA00008791"/>
    </source>
</evidence>
<dbReference type="PRINTS" id="PR01438">
    <property type="entry name" value="UNVRSLSTRESS"/>
</dbReference>
<accession>A0A399ESC7</accession>